<dbReference type="Proteomes" id="UP001240984">
    <property type="component" value="Unassembled WGS sequence"/>
</dbReference>
<keyword evidence="2" id="KW-0255">Endonuclease</keyword>
<dbReference type="GO" id="GO:0004519">
    <property type="term" value="F:endonuclease activity"/>
    <property type="evidence" value="ECO:0007669"/>
    <property type="project" value="UniProtKB-KW"/>
</dbReference>
<dbReference type="SUPFAM" id="SSF52540">
    <property type="entry name" value="P-loop containing nucleoside triphosphate hydrolases"/>
    <property type="match status" value="1"/>
</dbReference>
<keyword evidence="2" id="KW-0540">Nuclease</keyword>
<dbReference type="RefSeq" id="WP_306838935.1">
    <property type="nucleotide sequence ID" value="NZ_JAUSRA010000001.1"/>
</dbReference>
<accession>A0ABT9N8U8</accession>
<proteinExistence type="predicted"/>
<dbReference type="EMBL" id="JAUSRA010000001">
    <property type="protein sequence ID" value="MDP9799831.1"/>
    <property type="molecule type" value="Genomic_DNA"/>
</dbReference>
<name>A0ABT9N8U8_9ACTN</name>
<dbReference type="Gene3D" id="3.40.50.300">
    <property type="entry name" value="P-loop containing nucleotide triphosphate hydrolases"/>
    <property type="match status" value="2"/>
</dbReference>
<evidence type="ECO:0000313" key="3">
    <source>
        <dbReference type="Proteomes" id="UP001240984"/>
    </source>
</evidence>
<feature type="domain" description="Helicase/UvrB N-terminal" evidence="1">
    <location>
        <begin position="7"/>
        <end position="228"/>
    </location>
</feature>
<keyword evidence="2" id="KW-0378">Hydrolase</keyword>
<gene>
    <name evidence="2" type="ORF">J2S43_008343</name>
</gene>
<dbReference type="InterPro" id="IPR027417">
    <property type="entry name" value="P-loop_NTPase"/>
</dbReference>
<sequence>MRLRYAVQPHQTEAVDAIVTAFAGQPHLAGPGNAPLRIGADRLLANVRAVQSARGLPVSATLVPSAGCAVNLDVEMETGTGKTYAYIKTIFELHRAYGWGKFILVVPGLAIREGVDRTFAQTAEHFMAAYGRKARFFVYRSRHLHRLESFASGPGINVMIINMQSFTGAERRRIHTERDDFQSRRPIDVLAGTRPILILDEPQRMEGGRTLGALASFHPTAILRWSATHRTVRNLVHRLDAPDAHRRGLVKRIAVHGVTAPGVSEDGLRRLQIREAVRAHLEQEERLRPYRVKVLSLFFIDSVARYRDYARPDGKGDYARAFEDEFRRATGSDAPGSVHRGYFSVDRRTGRLTDPAAPDDEDAFDLILRDRERLLSPDEPVRFLFSHSALREGWDNPNVFVICLLKRGDSTISRRQEVGRGLRLAVAADGERVTDPALNELTVITPESYREFVAGLQREFPRPPAVRDATTARPAPASRPRPAHLITLDSAALIAACVTALNARLPAAPPRYTITTATGSRDARVPPVPAGSAHDLLGDLAAATGLTRRTIAAILTAITPAAFAGFALDPRAFLTETARIITEQRGYAEQPVSDRPAKPPPGR</sequence>
<protein>
    <submittedName>
        <fullName evidence="2">Restriction endonuclease</fullName>
    </submittedName>
</protein>
<evidence type="ECO:0000313" key="2">
    <source>
        <dbReference type="EMBL" id="MDP9799831.1"/>
    </source>
</evidence>
<comment type="caution">
    <text evidence="2">The sequence shown here is derived from an EMBL/GenBank/DDBJ whole genome shotgun (WGS) entry which is preliminary data.</text>
</comment>
<organism evidence="2 3">
    <name type="scientific">Catenuloplanes nepalensis</name>
    <dbReference type="NCBI Taxonomy" id="587533"/>
    <lineage>
        <taxon>Bacteria</taxon>
        <taxon>Bacillati</taxon>
        <taxon>Actinomycetota</taxon>
        <taxon>Actinomycetes</taxon>
        <taxon>Micromonosporales</taxon>
        <taxon>Micromonosporaceae</taxon>
        <taxon>Catenuloplanes</taxon>
    </lineage>
</organism>
<dbReference type="InterPro" id="IPR006935">
    <property type="entry name" value="Helicase/UvrB_N"/>
</dbReference>
<reference evidence="2 3" key="1">
    <citation type="submission" date="2023-07" db="EMBL/GenBank/DDBJ databases">
        <title>Sequencing the genomes of 1000 actinobacteria strains.</title>
        <authorList>
            <person name="Klenk H.-P."/>
        </authorList>
    </citation>
    <scope>NUCLEOTIDE SEQUENCE [LARGE SCALE GENOMIC DNA]</scope>
    <source>
        <strain evidence="2 3">DSM 44710</strain>
    </source>
</reference>
<evidence type="ECO:0000259" key="1">
    <source>
        <dbReference type="Pfam" id="PF04851"/>
    </source>
</evidence>
<dbReference type="Pfam" id="PF04851">
    <property type="entry name" value="ResIII"/>
    <property type="match status" value="1"/>
</dbReference>
<keyword evidence="3" id="KW-1185">Reference proteome</keyword>